<keyword evidence="2" id="KW-1064">Adaptive immunity</keyword>
<feature type="domain" description="Ig-like" evidence="6">
    <location>
        <begin position="14"/>
        <end position="96"/>
    </location>
</feature>
<dbReference type="PANTHER" id="PTHR19367">
    <property type="entry name" value="T-CELL RECEPTOR ALPHA CHAIN V REGION"/>
    <property type="match status" value="1"/>
</dbReference>
<dbReference type="InterPro" id="IPR013783">
    <property type="entry name" value="Ig-like_fold"/>
</dbReference>
<evidence type="ECO:0000313" key="7">
    <source>
        <dbReference type="Ensembl" id="ENSEEEP00000054965.1"/>
    </source>
</evidence>
<evidence type="ECO:0000256" key="4">
    <source>
        <dbReference type="ARBA" id="ARBA00023319"/>
    </source>
</evidence>
<evidence type="ECO:0000256" key="3">
    <source>
        <dbReference type="ARBA" id="ARBA00023170"/>
    </source>
</evidence>
<dbReference type="Pfam" id="PF07686">
    <property type="entry name" value="V-set"/>
    <property type="match status" value="1"/>
</dbReference>
<keyword evidence="5" id="KW-1279">T cell receptor</keyword>
<protein>
    <submittedName>
        <fullName evidence="7">T-cell receptor alpha/delta variable 17.0</fullName>
    </submittedName>
</protein>
<dbReference type="PROSITE" id="PS50835">
    <property type="entry name" value="IG_LIKE"/>
    <property type="match status" value="1"/>
</dbReference>
<dbReference type="Ensembl" id="ENSEEET00000064311.1">
    <property type="protein sequence ID" value="ENSEEEP00000054965.1"/>
    <property type="gene ID" value="ENSEEEG00000026530.1"/>
</dbReference>
<dbReference type="SUPFAM" id="SSF48726">
    <property type="entry name" value="Immunoglobulin"/>
    <property type="match status" value="1"/>
</dbReference>
<dbReference type="InterPro" id="IPR007110">
    <property type="entry name" value="Ig-like_dom"/>
</dbReference>
<reference evidence="8 9" key="1">
    <citation type="submission" date="2020-05" db="EMBL/GenBank/DDBJ databases">
        <title>Electrophorus electricus (electric eel) genome, fEleEle1, primary haplotype.</title>
        <authorList>
            <person name="Myers G."/>
            <person name="Meyer A."/>
            <person name="Fedrigo O."/>
            <person name="Formenti G."/>
            <person name="Rhie A."/>
            <person name="Tracey A."/>
            <person name="Sims Y."/>
            <person name="Jarvis E.D."/>
        </authorList>
    </citation>
    <scope>NUCLEOTIDE SEQUENCE [LARGE SCALE GENOMIC DNA]</scope>
</reference>
<keyword evidence="1" id="KW-0732">Signal</keyword>
<dbReference type="Ensembl" id="ENSEEET00000062641.1">
    <property type="protein sequence ID" value="ENSEEEP00000057523.1"/>
    <property type="gene ID" value="ENSEEEG00000027913.1"/>
</dbReference>
<dbReference type="Proteomes" id="UP000314983">
    <property type="component" value="Chromosome 18"/>
</dbReference>
<accession>A0AAY5EKT3</accession>
<evidence type="ECO:0000259" key="6">
    <source>
        <dbReference type="PROSITE" id="PS50835"/>
    </source>
</evidence>
<dbReference type="SMART" id="SM00406">
    <property type="entry name" value="IGv"/>
    <property type="match status" value="1"/>
</dbReference>
<keyword evidence="3" id="KW-0675">Receptor</keyword>
<keyword evidence="5" id="KW-0391">Immunity</keyword>
<evidence type="ECO:0000256" key="2">
    <source>
        <dbReference type="ARBA" id="ARBA00023130"/>
    </source>
</evidence>
<dbReference type="SMART" id="SM00409">
    <property type="entry name" value="IG"/>
    <property type="match status" value="1"/>
</dbReference>
<evidence type="ECO:0000256" key="1">
    <source>
        <dbReference type="ARBA" id="ARBA00022729"/>
    </source>
</evidence>
<dbReference type="InterPro" id="IPR013106">
    <property type="entry name" value="Ig_V-set"/>
</dbReference>
<dbReference type="InterPro" id="IPR051287">
    <property type="entry name" value="TCR_variable_region"/>
</dbReference>
<evidence type="ECO:0000313" key="8">
    <source>
        <dbReference type="Ensembl" id="ENSEEEP00000057523.1"/>
    </source>
</evidence>
<dbReference type="GO" id="GO:0002250">
    <property type="term" value="P:adaptive immune response"/>
    <property type="evidence" value="ECO:0007669"/>
    <property type="project" value="UniProtKB-KW"/>
</dbReference>
<keyword evidence="9" id="KW-1185">Reference proteome</keyword>
<evidence type="ECO:0000313" key="9">
    <source>
        <dbReference type="Proteomes" id="UP000314983"/>
    </source>
</evidence>
<dbReference type="Gene3D" id="2.60.40.10">
    <property type="entry name" value="Immunoglobulins"/>
    <property type="match status" value="1"/>
</dbReference>
<reference evidence="8" key="2">
    <citation type="submission" date="2025-05" db="UniProtKB">
        <authorList>
            <consortium name="Ensembl"/>
        </authorList>
    </citation>
    <scope>IDENTIFICATION</scope>
</reference>
<dbReference type="AlphaFoldDB" id="A0AAY5EKT3"/>
<dbReference type="InterPro" id="IPR003599">
    <property type="entry name" value="Ig_sub"/>
</dbReference>
<sequence length="162" mass="18150">SCSLTVRILISFKEDQTVTLSCNYSFTGSVDNLQWYRQYSNSEPQPEFLLYILPSGTKSEPLPPRLSASVDKNLKQVDLLISSAAVSDSALYYCTLVPTVTGNPTPLYKNLPHKESFTLCHGVRSCILHMLGSSRQLPEPPLNSLLQNQLWQIQLFTTVLLE</sequence>
<dbReference type="PANTHER" id="PTHR19367:SF18">
    <property type="entry name" value="T CELL RECEPTOR ALPHA VARIABLE 16"/>
    <property type="match status" value="1"/>
</dbReference>
<name>A0AAY5EKT3_ELEEL</name>
<evidence type="ECO:0000256" key="5">
    <source>
        <dbReference type="ARBA" id="ARBA00043266"/>
    </source>
</evidence>
<dbReference type="GO" id="GO:0042101">
    <property type="term" value="C:T cell receptor complex"/>
    <property type="evidence" value="ECO:0007669"/>
    <property type="project" value="UniProtKB-KW"/>
</dbReference>
<dbReference type="GeneTree" id="ENSGT01010000223161"/>
<keyword evidence="4" id="KW-0393">Immunoglobulin domain</keyword>
<dbReference type="InterPro" id="IPR036179">
    <property type="entry name" value="Ig-like_dom_sf"/>
</dbReference>
<organism evidence="8 9">
    <name type="scientific">Electrophorus electricus</name>
    <name type="common">Electric eel</name>
    <name type="synonym">Gymnotus electricus</name>
    <dbReference type="NCBI Taxonomy" id="8005"/>
    <lineage>
        <taxon>Eukaryota</taxon>
        <taxon>Metazoa</taxon>
        <taxon>Chordata</taxon>
        <taxon>Craniata</taxon>
        <taxon>Vertebrata</taxon>
        <taxon>Euteleostomi</taxon>
        <taxon>Actinopterygii</taxon>
        <taxon>Neopterygii</taxon>
        <taxon>Teleostei</taxon>
        <taxon>Ostariophysi</taxon>
        <taxon>Gymnotiformes</taxon>
        <taxon>Gymnotoidei</taxon>
        <taxon>Gymnotidae</taxon>
        <taxon>Electrophorus</taxon>
    </lineage>
</organism>
<proteinExistence type="predicted"/>